<reference evidence="1" key="1">
    <citation type="submission" date="2020-01" db="EMBL/GenBank/DDBJ databases">
        <authorList>
            <person name="Meier V. D."/>
            <person name="Meier V D."/>
        </authorList>
    </citation>
    <scope>NUCLEOTIDE SEQUENCE</scope>
    <source>
        <strain evidence="1">HLG_WM_MAG_10</strain>
    </source>
</reference>
<sequence>MCIFHVTSKTDSFKEFLAAHPQLPVYQSHEKGQKPKIATEESIYTDYGFSCEVSERSWDDVDGQVVDMISFLEVYTTYFESLKQSHKIDDWRFDLPYECEWEENQFTQCNYLPPKLMCLAGALEIGIELSLYWPSADEDDLDLEDDDVSADSNTDA</sequence>
<evidence type="ECO:0008006" key="2">
    <source>
        <dbReference type="Google" id="ProtNLM"/>
    </source>
</evidence>
<accession>A0A6S6SNW1</accession>
<name>A0A6S6SNW1_9BACT</name>
<proteinExistence type="predicted"/>
<dbReference type="AlphaFoldDB" id="A0A6S6SNW1"/>
<protein>
    <recommendedName>
        <fullName evidence="2">DUF4279 domain-containing protein</fullName>
    </recommendedName>
</protein>
<gene>
    <name evidence="1" type="ORF">HELGO_WM34399</name>
</gene>
<dbReference type="EMBL" id="CACVAQ010000117">
    <property type="protein sequence ID" value="CAA6806381.1"/>
    <property type="molecule type" value="Genomic_DNA"/>
</dbReference>
<organism evidence="1">
    <name type="scientific">uncultured Aureispira sp</name>
    <dbReference type="NCBI Taxonomy" id="1331704"/>
    <lineage>
        <taxon>Bacteria</taxon>
        <taxon>Pseudomonadati</taxon>
        <taxon>Bacteroidota</taxon>
        <taxon>Saprospiria</taxon>
        <taxon>Saprospirales</taxon>
        <taxon>Saprospiraceae</taxon>
        <taxon>Aureispira</taxon>
        <taxon>environmental samples</taxon>
    </lineage>
</organism>
<evidence type="ECO:0000313" key="1">
    <source>
        <dbReference type="EMBL" id="CAA6806381.1"/>
    </source>
</evidence>